<dbReference type="AlphaFoldDB" id="A0A1V9XVB2"/>
<dbReference type="GO" id="GO:0070336">
    <property type="term" value="F:flap-structured DNA binding"/>
    <property type="evidence" value="ECO:0007669"/>
    <property type="project" value="TreeGrafter"/>
</dbReference>
<evidence type="ECO:0000256" key="4">
    <source>
        <dbReference type="ARBA" id="ARBA00022723"/>
    </source>
</evidence>
<evidence type="ECO:0000313" key="12">
    <source>
        <dbReference type="Proteomes" id="UP000192247"/>
    </source>
</evidence>
<evidence type="ECO:0000256" key="5">
    <source>
        <dbReference type="ARBA" id="ARBA00022801"/>
    </source>
</evidence>
<proteinExistence type="inferred from homology"/>
<dbReference type="EC" id="3.1.4.1" evidence="8"/>
<evidence type="ECO:0000256" key="8">
    <source>
        <dbReference type="RuleBase" id="RU365033"/>
    </source>
</evidence>
<comment type="subcellular location">
    <subcellularLocation>
        <location evidence="8">Nucleus</location>
    </subcellularLocation>
</comment>
<keyword evidence="3 8" id="KW-0540">Nuclease</keyword>
<dbReference type="PANTHER" id="PTHR15749">
    <property type="entry name" value="FANCONI-ASSOCIATED NUCLEASE 1"/>
    <property type="match status" value="1"/>
</dbReference>
<dbReference type="CDD" id="cd22326">
    <property type="entry name" value="FAN1-like"/>
    <property type="match status" value="1"/>
</dbReference>
<dbReference type="GO" id="GO:0005634">
    <property type="term" value="C:nucleus"/>
    <property type="evidence" value="ECO:0007669"/>
    <property type="project" value="UniProtKB-SubCell"/>
</dbReference>
<dbReference type="InterPro" id="IPR049126">
    <property type="entry name" value="FAN1-like_TPR"/>
</dbReference>
<dbReference type="InterPro" id="IPR014883">
    <property type="entry name" value="VRR_NUC"/>
</dbReference>
<dbReference type="GO" id="GO:0046872">
    <property type="term" value="F:metal ion binding"/>
    <property type="evidence" value="ECO:0007669"/>
    <property type="project" value="UniProtKB-KW"/>
</dbReference>
<gene>
    <name evidence="11" type="ORF">BIW11_00442</name>
</gene>
<comment type="caution">
    <text evidence="11">The sequence shown here is derived from an EMBL/GenBank/DDBJ whole genome shotgun (WGS) entry which is preliminary data.</text>
</comment>
<dbReference type="GO" id="GO:0008409">
    <property type="term" value="F:5'-3' exonuclease activity"/>
    <property type="evidence" value="ECO:0007669"/>
    <property type="project" value="TreeGrafter"/>
</dbReference>
<feature type="domain" description="VRR-NUC" evidence="10">
    <location>
        <begin position="806"/>
        <end position="920"/>
    </location>
</feature>
<evidence type="ECO:0000313" key="11">
    <source>
        <dbReference type="EMBL" id="OQR77419.1"/>
    </source>
</evidence>
<keyword evidence="6 8" id="KW-0460">Magnesium</keyword>
<dbReference type="InterPro" id="IPR011856">
    <property type="entry name" value="tRNA_endonuc-like_dom_sf"/>
</dbReference>
<keyword evidence="12" id="KW-1185">Reference proteome</keyword>
<accession>A0A1V9XVB2</accession>
<dbReference type="EMBL" id="MNPL01003564">
    <property type="protein sequence ID" value="OQR77419.1"/>
    <property type="molecule type" value="Genomic_DNA"/>
</dbReference>
<feature type="region of interest" description="Disordered" evidence="9">
    <location>
        <begin position="78"/>
        <end position="106"/>
    </location>
</feature>
<dbReference type="PANTHER" id="PTHR15749:SF4">
    <property type="entry name" value="FANCONI-ASSOCIATED NUCLEASE 1"/>
    <property type="match status" value="1"/>
</dbReference>
<feature type="region of interest" description="Disordered" evidence="9">
    <location>
        <begin position="1"/>
        <end position="42"/>
    </location>
</feature>
<evidence type="ECO:0000256" key="9">
    <source>
        <dbReference type="SAM" id="MobiDB-lite"/>
    </source>
</evidence>
<dbReference type="Pfam" id="PF21170">
    <property type="entry name" value="FAN1_TPR"/>
    <property type="match status" value="1"/>
</dbReference>
<dbReference type="InterPro" id="IPR049132">
    <property type="entry name" value="FAN1-like_euk"/>
</dbReference>
<keyword evidence="7 8" id="KW-0464">Manganese</keyword>
<dbReference type="GO" id="GO:0017108">
    <property type="term" value="F:5'-flap endonuclease activity"/>
    <property type="evidence" value="ECO:0007669"/>
    <property type="project" value="TreeGrafter"/>
</dbReference>
<sequence>MAFSHSQLQNPSSSRKRSPRKIVPQFVNYRSPSGSSQTEASRAPKTLYHFFTKQAAKAEATKVLQVNGNTAKQALVIDDSDDDEEDKSGRHLTRKLFSPSPTEKSGAEYKGYSNVGQMTNLSMLRDDPTQKLVPISSLNEFESGPSIQSSTRDGIKFPIGIRSSLRDPHVELINNTNELMDCIPEPQPSLPKCTSQNYEAQTFLFAYESSVKKGLFSQTDNRLLVKFFSLNESAQKLWLRLYQRKHVWILKSRISYELDNIDSLFKELVDAGFLYDKTHLKDMKILLQLLPQKSAIVLGRQFCDPKKCTTKAAAIEELTAHARRKDALFGAERIRHRIIKSGQKLVEQCYFVESSLAAAVTRVLTLISLGSHFDAFTSAADKNDHGVCNLFTINQFVRGKFAFPEYTVVDVLPILFGSPEDFGLYCDARRHVFRLRKLMETHNWDTAVSSFEEAYKWFMNSYTKEKFAKDASLPSFLHRFSYSHCLIRCLVAGAEIFERHKRYQDAVDLYYTVLSQTAFQQNQRGMYWNRLLLDTDTHLKLPRNSICFAMLGLEDCIAPQHKFDVYTRAKRLSERFRIALTQLEEFTPPNDAPIEIIDGQLAKRNIIGRRNVFATVDGTGERVVGPERVAVEYYLHNGYTNGVHGETRSIHMLFAVLCWDVLFSEPSESEPGVSTPTGRALTLETESQAIDRLFNRPEIVDISDEDEQVDETILSTRKRRRRRVLNKTLKKKKKVTTIEMEQIPHGNYFCSHIFSEEKTPTLKDLKLQKAAYINEFQSCPLDLGYPEFYLNRKRAIEEHLATLNSMSSEEIVATAKANYNLYSGRLNPLFDWELLNADEVSSLLACIPVPILVAIFRQLLIDFRFYRSGFPDLIMWNERTRSWKVVEVKGPGDILSTKQRYWMHFLLSLGVDCATCRVVATRSRKIRVQNNNGDGS</sequence>
<keyword evidence="5 8" id="KW-0378">Hydrolase</keyword>
<comment type="catalytic activity">
    <reaction evidence="1 8">
        <text>Hydrolytically removes 5'-nucleotides successively from the 3'-hydroxy termini of 3'-hydroxy-terminated oligonucleotides.</text>
        <dbReference type="EC" id="3.1.4.1"/>
    </reaction>
</comment>
<reference evidence="11 12" key="1">
    <citation type="journal article" date="2017" name="Gigascience">
        <title>Draft genome of the honey bee ectoparasitic mite, Tropilaelaps mercedesae, is shaped by the parasitic life history.</title>
        <authorList>
            <person name="Dong X."/>
            <person name="Armstrong S.D."/>
            <person name="Xia D."/>
            <person name="Makepeace B.L."/>
            <person name="Darby A.C."/>
            <person name="Kadowaki T."/>
        </authorList>
    </citation>
    <scope>NUCLEOTIDE SEQUENCE [LARGE SCALE GENOMIC DNA]</scope>
    <source>
        <strain evidence="11">Wuxi-XJTLU</strain>
    </source>
</reference>
<dbReference type="Proteomes" id="UP000192247">
    <property type="component" value="Unassembled WGS sequence"/>
</dbReference>
<comment type="similarity">
    <text evidence="2 8">Belongs to the FAN1 family.</text>
</comment>
<evidence type="ECO:0000256" key="6">
    <source>
        <dbReference type="ARBA" id="ARBA00022842"/>
    </source>
</evidence>
<comment type="cofactor">
    <cofactor evidence="8">
        <name>Mg(2+)</name>
        <dbReference type="ChEBI" id="CHEBI:18420"/>
    </cofactor>
    <cofactor evidence="8">
        <name>Mn(2+)</name>
        <dbReference type="ChEBI" id="CHEBI:29035"/>
    </cofactor>
</comment>
<dbReference type="GO" id="GO:0004528">
    <property type="term" value="F:phosphodiesterase I activity"/>
    <property type="evidence" value="ECO:0007669"/>
    <property type="project" value="UniProtKB-EC"/>
</dbReference>
<protein>
    <recommendedName>
        <fullName evidence="8">Fanconi-associated nuclease</fullName>
        <ecNumber evidence="8">3.1.4.1</ecNumber>
    </recommendedName>
</protein>
<keyword evidence="8" id="KW-0227">DNA damage</keyword>
<dbReference type="InterPro" id="IPR033315">
    <property type="entry name" value="Fan1-like"/>
</dbReference>
<dbReference type="SMART" id="SM00990">
    <property type="entry name" value="VRR_NUC"/>
    <property type="match status" value="1"/>
</dbReference>
<name>A0A1V9XVB2_9ACAR</name>
<evidence type="ECO:0000256" key="2">
    <source>
        <dbReference type="ARBA" id="ARBA00005533"/>
    </source>
</evidence>
<keyword evidence="4 8" id="KW-0479">Metal-binding</keyword>
<dbReference type="GO" id="GO:0036297">
    <property type="term" value="P:interstrand cross-link repair"/>
    <property type="evidence" value="ECO:0007669"/>
    <property type="project" value="InterPro"/>
</dbReference>
<organism evidence="11 12">
    <name type="scientific">Tropilaelaps mercedesae</name>
    <dbReference type="NCBI Taxonomy" id="418985"/>
    <lineage>
        <taxon>Eukaryota</taxon>
        <taxon>Metazoa</taxon>
        <taxon>Ecdysozoa</taxon>
        <taxon>Arthropoda</taxon>
        <taxon>Chelicerata</taxon>
        <taxon>Arachnida</taxon>
        <taxon>Acari</taxon>
        <taxon>Parasitiformes</taxon>
        <taxon>Mesostigmata</taxon>
        <taxon>Gamasina</taxon>
        <taxon>Dermanyssoidea</taxon>
        <taxon>Laelapidae</taxon>
        <taxon>Tropilaelaps</taxon>
    </lineage>
</organism>
<dbReference type="OrthoDB" id="76364at2759"/>
<dbReference type="Pfam" id="PF08774">
    <property type="entry name" value="VRR_NUC"/>
    <property type="match status" value="1"/>
</dbReference>
<dbReference type="InParanoid" id="A0A1V9XVB2"/>
<evidence type="ECO:0000256" key="1">
    <source>
        <dbReference type="ARBA" id="ARBA00000983"/>
    </source>
</evidence>
<keyword evidence="8" id="KW-0539">Nucleus</keyword>
<keyword evidence="8" id="KW-0234">DNA repair</keyword>
<evidence type="ECO:0000256" key="3">
    <source>
        <dbReference type="ARBA" id="ARBA00022722"/>
    </source>
</evidence>
<feature type="compositionally biased region" description="Polar residues" evidence="9">
    <location>
        <begin position="1"/>
        <end position="10"/>
    </location>
</feature>
<evidence type="ECO:0000259" key="10">
    <source>
        <dbReference type="SMART" id="SM00990"/>
    </source>
</evidence>
<comment type="function">
    <text evidence="8">Nuclease required for the repair of DNA interstrand cross-links (ICL). Acts as a 5'-3' exonuclease that anchors at a cut end of DNA and cleaves DNA successively at every third nucleotide, allowing to excise an ICL from one strand through flanking incisions.</text>
</comment>
<dbReference type="Gene3D" id="3.40.1350.10">
    <property type="match status" value="1"/>
</dbReference>
<evidence type="ECO:0000256" key="7">
    <source>
        <dbReference type="ARBA" id="ARBA00023211"/>
    </source>
</evidence>
<dbReference type="STRING" id="418985.A0A1V9XVB2"/>
<feature type="compositionally biased region" description="Polar residues" evidence="9">
    <location>
        <begin position="28"/>
        <end position="40"/>
    </location>
</feature>